<dbReference type="RefSeq" id="WP_306254527.1">
    <property type="nucleotide sequence ID" value="NZ_JAUFSA010000001.1"/>
</dbReference>
<evidence type="ECO:0000313" key="2">
    <source>
        <dbReference type="EMBL" id="MDP7733631.1"/>
    </source>
</evidence>
<dbReference type="EMBL" id="JAUFSA010000001">
    <property type="protein sequence ID" value="MDP7733631.1"/>
    <property type="molecule type" value="Genomic_DNA"/>
</dbReference>
<sequence>MPMIITPKEPTESRAFHISEETPRDLWDAAKLCAGLGLSLNSKWYDDPSPSAPDHTLCVVTIRPVDGQATAANTLSARETDWIIWDGINLVIKTHAEIQAVYNLQDEPAVEPTPEPAPTPEPEPEPETEPEQ</sequence>
<protein>
    <submittedName>
        <fullName evidence="2">Uncharacterized protein</fullName>
    </submittedName>
</protein>
<feature type="compositionally biased region" description="Pro residues" evidence="1">
    <location>
        <begin position="111"/>
        <end position="121"/>
    </location>
</feature>
<evidence type="ECO:0000313" key="3">
    <source>
        <dbReference type="Proteomes" id="UP001229081"/>
    </source>
</evidence>
<accession>A0AAJ1RXI8</accession>
<name>A0AAJ1RXI8_9MYCO</name>
<proteinExistence type="predicted"/>
<feature type="region of interest" description="Disordered" evidence="1">
    <location>
        <begin position="104"/>
        <end position="132"/>
    </location>
</feature>
<dbReference type="Proteomes" id="UP001229081">
    <property type="component" value="Unassembled WGS sequence"/>
</dbReference>
<comment type="caution">
    <text evidence="2">The sequence shown here is derived from an EMBL/GenBank/DDBJ whole genome shotgun (WGS) entry which is preliminary data.</text>
</comment>
<gene>
    <name evidence="2" type="ORF">QXL92_02520</name>
</gene>
<organism evidence="2 3">
    <name type="scientific">Mycobacterium paragordonae</name>
    <dbReference type="NCBI Taxonomy" id="1389713"/>
    <lineage>
        <taxon>Bacteria</taxon>
        <taxon>Bacillati</taxon>
        <taxon>Actinomycetota</taxon>
        <taxon>Actinomycetes</taxon>
        <taxon>Mycobacteriales</taxon>
        <taxon>Mycobacteriaceae</taxon>
        <taxon>Mycobacterium</taxon>
    </lineage>
</organism>
<evidence type="ECO:0000256" key="1">
    <source>
        <dbReference type="SAM" id="MobiDB-lite"/>
    </source>
</evidence>
<feature type="compositionally biased region" description="Acidic residues" evidence="1">
    <location>
        <begin position="122"/>
        <end position="132"/>
    </location>
</feature>
<dbReference type="AlphaFoldDB" id="A0AAJ1RXI8"/>
<reference evidence="2" key="1">
    <citation type="submission" date="2023-06" db="EMBL/GenBank/DDBJ databases">
        <title>Identification of two novel mycobacterium reveal diversities and complexities of Mycobacterium gordonae clade.</title>
        <authorList>
            <person name="Matsumoto Y."/>
            <person name="Nakamura S."/>
            <person name="Motooka D."/>
            <person name="Fukushima K."/>
        </authorList>
    </citation>
    <scope>NUCLEOTIDE SEQUENCE</scope>
    <source>
        <strain evidence="2">TY812</strain>
    </source>
</reference>